<feature type="domain" description="TtsA-like Glycoside hydrolase family 108" evidence="1">
    <location>
        <begin position="11"/>
        <end position="95"/>
    </location>
</feature>
<feature type="domain" description="Peptidoglycan binding" evidence="2">
    <location>
        <begin position="98"/>
        <end position="148"/>
    </location>
</feature>
<evidence type="ECO:0000259" key="1">
    <source>
        <dbReference type="Pfam" id="PF05838"/>
    </source>
</evidence>
<protein>
    <submittedName>
        <fullName evidence="3">PG_binding_3 domain-containing protein</fullName>
    </submittedName>
</protein>
<evidence type="ECO:0000313" key="3">
    <source>
        <dbReference type="EMBL" id="CAH2409646.1"/>
    </source>
</evidence>
<dbReference type="RefSeq" id="WP_254022675.1">
    <property type="nucleotide sequence ID" value="NZ_CAKXZT010000193.1"/>
</dbReference>
<dbReference type="Pfam" id="PF09374">
    <property type="entry name" value="PG_binding_3"/>
    <property type="match status" value="1"/>
</dbReference>
<dbReference type="InterPro" id="IPR018537">
    <property type="entry name" value="Peptidoglycan-bd_3"/>
</dbReference>
<evidence type="ECO:0000259" key="2">
    <source>
        <dbReference type="Pfam" id="PF09374"/>
    </source>
</evidence>
<sequence>MPLPAFKASLPFVLRWEGGYVNHPSDPGGATNKGVTQKVYDSWRQRRGLRPRDVRQLEEDELQAIYEEGYWLPPRCDLLPSALDLVQFDTAVNMGHKRAVHFLQECLGCGVDGDFGPATRTAVETCPDLGAASAAYFDRREAFYDGIRDVAVVNDGAWRHSAGKYFRRNALRADLRGLLDL</sequence>
<accession>A0ABM9EJR1</accession>
<organism evidence="3 4">
    <name type="scientific">Mesorhizobium escarrei</name>
    <dbReference type="NCBI Taxonomy" id="666018"/>
    <lineage>
        <taxon>Bacteria</taxon>
        <taxon>Pseudomonadati</taxon>
        <taxon>Pseudomonadota</taxon>
        <taxon>Alphaproteobacteria</taxon>
        <taxon>Hyphomicrobiales</taxon>
        <taxon>Phyllobacteriaceae</taxon>
        <taxon>Mesorhizobium</taxon>
    </lineage>
</organism>
<comment type="caution">
    <text evidence="3">The sequence shown here is derived from an EMBL/GenBank/DDBJ whole genome shotgun (WGS) entry which is preliminary data.</text>
</comment>
<dbReference type="Gene3D" id="1.20.141.10">
    <property type="entry name" value="Chitosanase, subunit A, domain 1"/>
    <property type="match status" value="1"/>
</dbReference>
<gene>
    <name evidence="3" type="ORF">MES5069_920014</name>
</gene>
<proteinExistence type="predicted"/>
<dbReference type="EMBL" id="CAKXZT010000193">
    <property type="protein sequence ID" value="CAH2409646.1"/>
    <property type="molecule type" value="Genomic_DNA"/>
</dbReference>
<keyword evidence="4" id="KW-1185">Reference proteome</keyword>
<dbReference type="InterPro" id="IPR008565">
    <property type="entry name" value="TtsA-like_GH18_dom"/>
</dbReference>
<dbReference type="InterPro" id="IPR023346">
    <property type="entry name" value="Lysozyme-like_dom_sf"/>
</dbReference>
<dbReference type="CDD" id="cd13926">
    <property type="entry name" value="N-acetylmuramidase_GH108"/>
    <property type="match status" value="1"/>
</dbReference>
<dbReference type="Proteomes" id="UP001153050">
    <property type="component" value="Unassembled WGS sequence"/>
</dbReference>
<evidence type="ECO:0000313" key="4">
    <source>
        <dbReference type="Proteomes" id="UP001153050"/>
    </source>
</evidence>
<dbReference type="SUPFAM" id="SSF53955">
    <property type="entry name" value="Lysozyme-like"/>
    <property type="match status" value="1"/>
</dbReference>
<name>A0ABM9EJR1_9HYPH</name>
<dbReference type="Pfam" id="PF05838">
    <property type="entry name" value="Glyco_hydro_108"/>
    <property type="match status" value="1"/>
</dbReference>
<reference evidence="3 4" key="1">
    <citation type="submission" date="2022-03" db="EMBL/GenBank/DDBJ databases">
        <authorList>
            <person name="Brunel B."/>
        </authorList>
    </citation>
    <scope>NUCLEOTIDE SEQUENCE [LARGE SCALE GENOMIC DNA]</scope>
    <source>
        <strain evidence="3">STM5069sample</strain>
    </source>
</reference>